<evidence type="ECO:0000313" key="2">
    <source>
        <dbReference type="EMBL" id="EMD34022.1"/>
    </source>
</evidence>
<dbReference type="Proteomes" id="UP000016930">
    <property type="component" value="Unassembled WGS sequence"/>
</dbReference>
<proteinExistence type="predicted"/>
<dbReference type="STRING" id="914234.M2R6T9"/>
<dbReference type="SUPFAM" id="SSF81383">
    <property type="entry name" value="F-box domain"/>
    <property type="match status" value="1"/>
</dbReference>
<dbReference type="OrthoDB" id="2801112at2759"/>
<dbReference type="EMBL" id="KB445804">
    <property type="protein sequence ID" value="EMD34022.1"/>
    <property type="molecule type" value="Genomic_DNA"/>
</dbReference>
<name>M2R6T9_CERS8</name>
<dbReference type="InterPro" id="IPR036047">
    <property type="entry name" value="F-box-like_dom_sf"/>
</dbReference>
<dbReference type="PROSITE" id="PS50181">
    <property type="entry name" value="FBOX"/>
    <property type="match status" value="1"/>
</dbReference>
<evidence type="ECO:0000313" key="3">
    <source>
        <dbReference type="Proteomes" id="UP000016930"/>
    </source>
</evidence>
<gene>
    <name evidence="2" type="ORF">CERSUDRAFT_97948</name>
</gene>
<feature type="domain" description="F-box" evidence="1">
    <location>
        <begin position="149"/>
        <end position="194"/>
    </location>
</feature>
<dbReference type="HOGENOM" id="CLU_024464_0_0_1"/>
<keyword evidence="3" id="KW-1185">Reference proteome</keyword>
<sequence>MDMRRAEFFSQSGEHRLSEFRKELETNFESSSIVVPRVERFFETLVGFHKGYLDLTGRHQRRYESHLRRFMAFVTDFYLVMQHATRSAYEQQVDGEVMEMTRYDFSTPSFIKGFMQKWRLSPDINEDWYATRIKKVMKALAKMPPKFQKLCLLDLPPELHYHIMRHAATEDVRRLGATCRVLREISISFIYERREVTLKFDLLRNYGGSAQLLDMSEEEARANLHQQAQDAQAKFLSEIDLLLAHEEPLRRMRSLSVKDAWISVVKERIGINAGSQGYDDYWQPILRGIEEVLRRVRLTRFQSVSFGLTPPILTALAQMGTLRRLQLNDFPSQLSVEVLATLPRMSSVVNVSWVYHRDAQDDILELLALTPCVRCLIITAFRDTPLYIPESPAGFFQRCNPFRTLERLYICEISMEDIHQFIAWIRTGASTGNGLRLTHFKLEMSRGLDRTQIVSLVDALESAPLRILALEGILYAGLDVFDCVAEKFPRLEALTLVRRENWLQTETKPCVWPHTTWEYAPHLARFQCLKYFAWNFCMEPAFATTAWDLPLMESGYPEHSIPFPSRWNDAVEEHSCFEWKCLARLFLVHCKTLEHLAFLHRTSPVLAFDIQRGLDGKIDIISHQWEMFVVLPRGLVSDVAAT</sequence>
<evidence type="ECO:0000259" key="1">
    <source>
        <dbReference type="PROSITE" id="PS50181"/>
    </source>
</evidence>
<organism evidence="2 3">
    <name type="scientific">Ceriporiopsis subvermispora (strain B)</name>
    <name type="common">White-rot fungus</name>
    <name type="synonym">Gelatoporia subvermispora</name>
    <dbReference type="NCBI Taxonomy" id="914234"/>
    <lineage>
        <taxon>Eukaryota</taxon>
        <taxon>Fungi</taxon>
        <taxon>Dikarya</taxon>
        <taxon>Basidiomycota</taxon>
        <taxon>Agaricomycotina</taxon>
        <taxon>Agaricomycetes</taxon>
        <taxon>Polyporales</taxon>
        <taxon>Gelatoporiaceae</taxon>
        <taxon>Gelatoporia</taxon>
    </lineage>
</organism>
<dbReference type="InterPro" id="IPR001810">
    <property type="entry name" value="F-box_dom"/>
</dbReference>
<dbReference type="AlphaFoldDB" id="M2R6T9"/>
<protein>
    <recommendedName>
        <fullName evidence="1">F-box domain-containing protein</fullName>
    </recommendedName>
</protein>
<accession>M2R6T9</accession>
<reference evidence="2 3" key="1">
    <citation type="journal article" date="2012" name="Proc. Natl. Acad. Sci. U.S.A.">
        <title>Comparative genomics of Ceriporiopsis subvermispora and Phanerochaete chrysosporium provide insight into selective ligninolysis.</title>
        <authorList>
            <person name="Fernandez-Fueyo E."/>
            <person name="Ruiz-Duenas F.J."/>
            <person name="Ferreira P."/>
            <person name="Floudas D."/>
            <person name="Hibbett D.S."/>
            <person name="Canessa P."/>
            <person name="Larrondo L.F."/>
            <person name="James T.Y."/>
            <person name="Seelenfreund D."/>
            <person name="Lobos S."/>
            <person name="Polanco R."/>
            <person name="Tello M."/>
            <person name="Honda Y."/>
            <person name="Watanabe T."/>
            <person name="Watanabe T."/>
            <person name="Ryu J.S."/>
            <person name="Kubicek C.P."/>
            <person name="Schmoll M."/>
            <person name="Gaskell J."/>
            <person name="Hammel K.E."/>
            <person name="St John F.J."/>
            <person name="Vanden Wymelenberg A."/>
            <person name="Sabat G."/>
            <person name="Splinter BonDurant S."/>
            <person name="Syed K."/>
            <person name="Yadav J.S."/>
            <person name="Doddapaneni H."/>
            <person name="Subramanian V."/>
            <person name="Lavin J.L."/>
            <person name="Oguiza J.A."/>
            <person name="Perez G."/>
            <person name="Pisabarro A.G."/>
            <person name="Ramirez L."/>
            <person name="Santoyo F."/>
            <person name="Master E."/>
            <person name="Coutinho P.M."/>
            <person name="Henrissat B."/>
            <person name="Lombard V."/>
            <person name="Magnuson J.K."/>
            <person name="Kuees U."/>
            <person name="Hori C."/>
            <person name="Igarashi K."/>
            <person name="Samejima M."/>
            <person name="Held B.W."/>
            <person name="Barry K.W."/>
            <person name="LaButti K.M."/>
            <person name="Lapidus A."/>
            <person name="Lindquist E.A."/>
            <person name="Lucas S.M."/>
            <person name="Riley R."/>
            <person name="Salamov A.A."/>
            <person name="Hoffmeister D."/>
            <person name="Schwenk D."/>
            <person name="Hadar Y."/>
            <person name="Yarden O."/>
            <person name="de Vries R.P."/>
            <person name="Wiebenga A."/>
            <person name="Stenlid J."/>
            <person name="Eastwood D."/>
            <person name="Grigoriev I.V."/>
            <person name="Berka R.M."/>
            <person name="Blanchette R.A."/>
            <person name="Kersten P."/>
            <person name="Martinez A.T."/>
            <person name="Vicuna R."/>
            <person name="Cullen D."/>
        </authorList>
    </citation>
    <scope>NUCLEOTIDE SEQUENCE [LARGE SCALE GENOMIC DNA]</scope>
    <source>
        <strain evidence="2 3">B</strain>
    </source>
</reference>